<dbReference type="InterPro" id="IPR036291">
    <property type="entry name" value="NAD(P)-bd_dom_sf"/>
</dbReference>
<keyword evidence="1" id="KW-1133">Transmembrane helix</keyword>
<dbReference type="Pfam" id="PF01370">
    <property type="entry name" value="Epimerase"/>
    <property type="match status" value="1"/>
</dbReference>
<feature type="transmembrane region" description="Helical" evidence="1">
    <location>
        <begin position="254"/>
        <end position="275"/>
    </location>
</feature>
<evidence type="ECO:0000259" key="2">
    <source>
        <dbReference type="Pfam" id="PF01370"/>
    </source>
</evidence>
<evidence type="ECO:0000313" key="4">
    <source>
        <dbReference type="Proteomes" id="UP000825799"/>
    </source>
</evidence>
<keyword evidence="1" id="KW-0812">Transmembrane</keyword>
<dbReference type="SUPFAM" id="SSF51735">
    <property type="entry name" value="NAD(P)-binding Rossmann-fold domains"/>
    <property type="match status" value="1"/>
</dbReference>
<gene>
    <name evidence="3" type="ORF">K1X15_10460</name>
</gene>
<dbReference type="PANTHER" id="PTHR43245">
    <property type="entry name" value="BIFUNCTIONAL POLYMYXIN RESISTANCE PROTEIN ARNA"/>
    <property type="match status" value="1"/>
</dbReference>
<dbReference type="InterPro" id="IPR050177">
    <property type="entry name" value="Lipid_A_modif_metabolic_enz"/>
</dbReference>
<accession>A0ABX8WAW0</accession>
<dbReference type="Proteomes" id="UP000825799">
    <property type="component" value="Chromosome"/>
</dbReference>
<evidence type="ECO:0000256" key="1">
    <source>
        <dbReference type="SAM" id="Phobius"/>
    </source>
</evidence>
<evidence type="ECO:0000313" key="3">
    <source>
        <dbReference type="EMBL" id="QYO75091.1"/>
    </source>
</evidence>
<dbReference type="PANTHER" id="PTHR43245:SF58">
    <property type="entry name" value="BLL5923 PROTEIN"/>
    <property type="match status" value="1"/>
</dbReference>
<dbReference type="EMBL" id="CP080590">
    <property type="protein sequence ID" value="QYO75091.1"/>
    <property type="molecule type" value="Genomic_DNA"/>
</dbReference>
<dbReference type="RefSeq" id="WP_220303555.1">
    <property type="nucleotide sequence ID" value="NZ_CP080590.1"/>
</dbReference>
<dbReference type="InterPro" id="IPR001509">
    <property type="entry name" value="Epimerase_deHydtase"/>
</dbReference>
<feature type="domain" description="NAD-dependent epimerase/dehydratase" evidence="2">
    <location>
        <begin position="7"/>
        <end position="218"/>
    </location>
</feature>
<proteinExistence type="predicted"/>
<keyword evidence="1" id="KW-0472">Membrane</keyword>
<sequence length="326" mass="36599">MASKYAVVFGGAGFIGSHLLKALVASGEYETVVSGDIQEPRFVVEGVDYKRVDVTKPIAVDVCPNATEIYNLAAVHTTPGHRDWEYYWTNVLGATHCADFARRVGCNRIVFTSSISVYGASEEPKDENSALMPDSAYGRSKLCAEEIHAQWVNENPEQRRLVVVRPAVIYGYTERGNFTRLAHLMAKGRFLFPGRKDTIKACGYVEDLVRSFRFALDCDQTHLTYNFAHVERFTSEAICDAFSSVAGYSKADRVVPISFMMLGGFGFEVLNLLGLRSSINRARIRKLYRSTNILPAKLVELGFQYNYDLPKSLRHWREMSGGEVFK</sequence>
<dbReference type="Gene3D" id="3.40.50.720">
    <property type="entry name" value="NAD(P)-binding Rossmann-like Domain"/>
    <property type="match status" value="1"/>
</dbReference>
<reference evidence="3 4" key="1">
    <citation type="submission" date="2021-08" db="EMBL/GenBank/DDBJ databases">
        <title>Devosia salina sp. nov., isolated from the South China Sea sediment.</title>
        <authorList>
            <person name="Zhou Z."/>
        </authorList>
    </citation>
    <scope>NUCLEOTIDE SEQUENCE [LARGE SCALE GENOMIC DNA]</scope>
    <source>
        <strain evidence="3 4">SCS-3</strain>
    </source>
</reference>
<keyword evidence="4" id="KW-1185">Reference proteome</keyword>
<organism evidence="3 4">
    <name type="scientific">Devosia salina</name>
    <dbReference type="NCBI Taxonomy" id="2860336"/>
    <lineage>
        <taxon>Bacteria</taxon>
        <taxon>Pseudomonadati</taxon>
        <taxon>Pseudomonadota</taxon>
        <taxon>Alphaproteobacteria</taxon>
        <taxon>Hyphomicrobiales</taxon>
        <taxon>Devosiaceae</taxon>
        <taxon>Devosia</taxon>
    </lineage>
</organism>
<name>A0ABX8WAW0_9HYPH</name>
<protein>
    <submittedName>
        <fullName evidence="3">NAD(P)-dependent oxidoreductase</fullName>
    </submittedName>
</protein>